<keyword evidence="4 14" id="KW-1133">Transmembrane helix</keyword>
<dbReference type="Gene3D" id="1.20.1070.10">
    <property type="entry name" value="Rhodopsin 7-helix transmembrane proteins"/>
    <property type="match status" value="1"/>
</dbReference>
<dbReference type="GO" id="GO:0008188">
    <property type="term" value="F:neuropeptide receptor activity"/>
    <property type="evidence" value="ECO:0007669"/>
    <property type="project" value="TreeGrafter"/>
</dbReference>
<feature type="transmembrane region" description="Helical" evidence="14">
    <location>
        <begin position="133"/>
        <end position="154"/>
    </location>
</feature>
<keyword evidence="2" id="KW-1003">Cell membrane</keyword>
<keyword evidence="6 14" id="KW-0472">Membrane</keyword>
<dbReference type="Pfam" id="PF00001">
    <property type="entry name" value="7tm_1"/>
    <property type="match status" value="1"/>
</dbReference>
<protein>
    <recommendedName>
        <fullName evidence="15">G-protein coupled receptors family 1 profile domain-containing protein</fullName>
    </recommendedName>
</protein>
<feature type="transmembrane region" description="Helical" evidence="14">
    <location>
        <begin position="372"/>
        <end position="391"/>
    </location>
</feature>
<keyword evidence="9 13" id="KW-0675">Receptor</keyword>
<dbReference type="AlphaFoldDB" id="A0AA39ITL2"/>
<dbReference type="InterPro" id="IPR000276">
    <property type="entry name" value="GPCR_Rhodpsn"/>
</dbReference>
<name>A0AA39ITL2_9BILA</name>
<evidence type="ECO:0000256" key="8">
    <source>
        <dbReference type="ARBA" id="ARBA00023157"/>
    </source>
</evidence>
<keyword evidence="5 13" id="KW-0297">G-protein coupled receptor</keyword>
<evidence type="ECO:0000256" key="6">
    <source>
        <dbReference type="ARBA" id="ARBA00023136"/>
    </source>
</evidence>
<keyword evidence="7" id="KW-0564">Palmitate</keyword>
<evidence type="ECO:0000256" key="14">
    <source>
        <dbReference type="SAM" id="Phobius"/>
    </source>
</evidence>
<dbReference type="Proteomes" id="UP001175271">
    <property type="component" value="Unassembled WGS sequence"/>
</dbReference>
<dbReference type="EMBL" id="JAUCMV010000001">
    <property type="protein sequence ID" value="KAK0429476.1"/>
    <property type="molecule type" value="Genomic_DNA"/>
</dbReference>
<keyword evidence="10" id="KW-0325">Glycoprotein</keyword>
<dbReference type="PROSITE" id="PS50262">
    <property type="entry name" value="G_PROTEIN_RECEP_F1_2"/>
    <property type="match status" value="1"/>
</dbReference>
<evidence type="ECO:0000256" key="9">
    <source>
        <dbReference type="ARBA" id="ARBA00023170"/>
    </source>
</evidence>
<dbReference type="PROSITE" id="PS00237">
    <property type="entry name" value="G_PROTEIN_RECEP_F1_1"/>
    <property type="match status" value="1"/>
</dbReference>
<evidence type="ECO:0000256" key="11">
    <source>
        <dbReference type="ARBA" id="ARBA00023224"/>
    </source>
</evidence>
<dbReference type="InterPro" id="IPR017452">
    <property type="entry name" value="GPCR_Rhodpsn_7TM"/>
</dbReference>
<gene>
    <name evidence="16" type="ORF">QR680_011398</name>
</gene>
<dbReference type="PANTHER" id="PTHR24238:SF60">
    <property type="entry name" value="G-PROTEIN COUPLED RECEPTORS FAMILY 1 PROFILE DOMAIN-CONTAINING PROTEIN"/>
    <property type="match status" value="1"/>
</dbReference>
<organism evidence="16 17">
    <name type="scientific">Steinernema hermaphroditum</name>
    <dbReference type="NCBI Taxonomy" id="289476"/>
    <lineage>
        <taxon>Eukaryota</taxon>
        <taxon>Metazoa</taxon>
        <taxon>Ecdysozoa</taxon>
        <taxon>Nematoda</taxon>
        <taxon>Chromadorea</taxon>
        <taxon>Rhabditida</taxon>
        <taxon>Tylenchina</taxon>
        <taxon>Panagrolaimomorpha</taxon>
        <taxon>Strongyloidoidea</taxon>
        <taxon>Steinernematidae</taxon>
        <taxon>Steinernema</taxon>
    </lineage>
</organism>
<feature type="transmembrane region" description="Helical" evidence="14">
    <location>
        <begin position="94"/>
        <end position="112"/>
    </location>
</feature>
<evidence type="ECO:0000256" key="3">
    <source>
        <dbReference type="ARBA" id="ARBA00022692"/>
    </source>
</evidence>
<dbReference type="PRINTS" id="PR01822">
    <property type="entry name" value="CCYSTOKININR"/>
</dbReference>
<evidence type="ECO:0000256" key="7">
    <source>
        <dbReference type="ARBA" id="ARBA00023139"/>
    </source>
</evidence>
<dbReference type="InterPro" id="IPR009126">
    <property type="entry name" value="Cholcskin_rcpt"/>
</dbReference>
<feature type="transmembrane region" description="Helical" evidence="14">
    <location>
        <begin position="330"/>
        <end position="352"/>
    </location>
</feature>
<evidence type="ECO:0000256" key="13">
    <source>
        <dbReference type="RuleBase" id="RU000688"/>
    </source>
</evidence>
<keyword evidence="11 13" id="KW-0807">Transducer</keyword>
<sequence length="505" mass="56486">MGDDECHVEVTVANAVITVSFVVIFGLSLFGNTAVVLTILFRRKRSSRSITNLYLLNLAIADLLRSVICMPSTLISELFQCWMFGPLFCKMAAYLQPVAVTASGYTLAIIAVERYYAICRPLESRIWHTKKHAMMMITLVWTISLVANLGTAIMSEAVPYKDYWNCLATNGPVADFFYQLYITLILLFIPLTIMVAMYGNVIFTLKTGIRFDAQLLTVGSLSSIDCGCGGLERKPSFSGWLLDAVQFPKKERLMSKTENKSSCLTLEVPRSLGPSRKTSTCNGSRRLTNASITGMVAGRNGSCYDLDNSFLLRSTHYEKQLIAKKRVTRMLIIIVIIFTLCWTPSYVWWLMIRTNDMFSTDGSIWNHSINNFITILTYISTCTNPITYCFMNESFRKMLFSSHFCCKYMFPKRSRAFTASRINSSAAPSPSPAFRKTTYPRPAEDPLLVSVNNNSSNNNNNNIATNNVEFTLSNIPAITIQHCGSNNVSEAHSEHSSPVNANSPL</sequence>
<feature type="domain" description="G-protein coupled receptors family 1 profile" evidence="15">
    <location>
        <begin position="31"/>
        <end position="388"/>
    </location>
</feature>
<evidence type="ECO:0000313" key="16">
    <source>
        <dbReference type="EMBL" id="KAK0429476.1"/>
    </source>
</evidence>
<reference evidence="16" key="1">
    <citation type="submission" date="2023-06" db="EMBL/GenBank/DDBJ databases">
        <title>Genomic analysis of the entomopathogenic nematode Steinernema hermaphroditum.</title>
        <authorList>
            <person name="Schwarz E.M."/>
            <person name="Heppert J.K."/>
            <person name="Baniya A."/>
            <person name="Schwartz H.T."/>
            <person name="Tan C.-H."/>
            <person name="Antoshechkin I."/>
            <person name="Sternberg P.W."/>
            <person name="Goodrich-Blair H."/>
            <person name="Dillman A.R."/>
        </authorList>
    </citation>
    <scope>NUCLEOTIDE SEQUENCE</scope>
    <source>
        <strain evidence="16">PS9179</strain>
        <tissue evidence="16">Whole animal</tissue>
    </source>
</reference>
<dbReference type="CDD" id="cd14993">
    <property type="entry name" value="7tmA_CCKR-like"/>
    <property type="match status" value="1"/>
</dbReference>
<keyword evidence="8" id="KW-1015">Disulfide bond</keyword>
<evidence type="ECO:0000259" key="15">
    <source>
        <dbReference type="PROSITE" id="PS50262"/>
    </source>
</evidence>
<comment type="similarity">
    <text evidence="13">Belongs to the G-protein coupled receptor 1 family.</text>
</comment>
<evidence type="ECO:0000313" key="17">
    <source>
        <dbReference type="Proteomes" id="UP001175271"/>
    </source>
</evidence>
<evidence type="ECO:0000256" key="1">
    <source>
        <dbReference type="ARBA" id="ARBA00004651"/>
    </source>
</evidence>
<keyword evidence="3 13" id="KW-0812">Transmembrane</keyword>
<feature type="transmembrane region" description="Helical" evidence="14">
    <location>
        <begin position="12"/>
        <end position="41"/>
    </location>
</feature>
<proteinExistence type="inferred from homology"/>
<evidence type="ECO:0000256" key="5">
    <source>
        <dbReference type="ARBA" id="ARBA00023040"/>
    </source>
</evidence>
<dbReference type="SUPFAM" id="SSF81321">
    <property type="entry name" value="Family A G protein-coupled receptor-like"/>
    <property type="match status" value="1"/>
</dbReference>
<feature type="transmembrane region" description="Helical" evidence="14">
    <location>
        <begin position="53"/>
        <end position="74"/>
    </location>
</feature>
<keyword evidence="17" id="KW-1185">Reference proteome</keyword>
<evidence type="ECO:0000256" key="12">
    <source>
        <dbReference type="ARBA" id="ARBA00023288"/>
    </source>
</evidence>
<dbReference type="PANTHER" id="PTHR24238">
    <property type="entry name" value="G-PROTEIN COUPLED RECEPTOR"/>
    <property type="match status" value="1"/>
</dbReference>
<evidence type="ECO:0000256" key="10">
    <source>
        <dbReference type="ARBA" id="ARBA00023180"/>
    </source>
</evidence>
<feature type="transmembrane region" description="Helical" evidence="14">
    <location>
        <begin position="180"/>
        <end position="203"/>
    </location>
</feature>
<dbReference type="GO" id="GO:0005886">
    <property type="term" value="C:plasma membrane"/>
    <property type="evidence" value="ECO:0007669"/>
    <property type="project" value="UniProtKB-SubCell"/>
</dbReference>
<dbReference type="PRINTS" id="PR00237">
    <property type="entry name" value="GPCRRHODOPSN"/>
</dbReference>
<comment type="subcellular location">
    <subcellularLocation>
        <location evidence="1">Cell membrane</location>
        <topology evidence="1">Multi-pass membrane protein</topology>
    </subcellularLocation>
</comment>
<accession>A0AA39ITL2</accession>
<evidence type="ECO:0000256" key="4">
    <source>
        <dbReference type="ARBA" id="ARBA00022989"/>
    </source>
</evidence>
<keyword evidence="12" id="KW-0449">Lipoprotein</keyword>
<comment type="caution">
    <text evidence="16">The sequence shown here is derived from an EMBL/GenBank/DDBJ whole genome shotgun (WGS) entry which is preliminary data.</text>
</comment>
<evidence type="ECO:0000256" key="2">
    <source>
        <dbReference type="ARBA" id="ARBA00022475"/>
    </source>
</evidence>